<accession>A0A239KF45</accession>
<keyword evidence="3" id="KW-0378">Hydrolase</keyword>
<evidence type="ECO:0000313" key="6">
    <source>
        <dbReference type="Proteomes" id="UP000198281"/>
    </source>
</evidence>
<evidence type="ECO:0000259" key="4">
    <source>
        <dbReference type="SMART" id="SM00990"/>
    </source>
</evidence>
<evidence type="ECO:0000256" key="1">
    <source>
        <dbReference type="ARBA" id="ARBA00001946"/>
    </source>
</evidence>
<proteinExistence type="predicted"/>
<dbReference type="GO" id="GO:0004518">
    <property type="term" value="F:nuclease activity"/>
    <property type="evidence" value="ECO:0007669"/>
    <property type="project" value="UniProtKB-KW"/>
</dbReference>
<dbReference type="InterPro" id="IPR011856">
    <property type="entry name" value="tRNA_endonuc-like_dom_sf"/>
</dbReference>
<dbReference type="GO" id="GO:0003676">
    <property type="term" value="F:nucleic acid binding"/>
    <property type="evidence" value="ECO:0007669"/>
    <property type="project" value="InterPro"/>
</dbReference>
<dbReference type="AlphaFoldDB" id="A0A239KF45"/>
<dbReference type="InterPro" id="IPR014883">
    <property type="entry name" value="VRR_NUC"/>
</dbReference>
<organism evidence="5 6">
    <name type="scientific">Edaphosphingomonas laterariae</name>
    <dbReference type="NCBI Taxonomy" id="861865"/>
    <lineage>
        <taxon>Bacteria</taxon>
        <taxon>Pseudomonadati</taxon>
        <taxon>Pseudomonadota</taxon>
        <taxon>Alphaproteobacteria</taxon>
        <taxon>Sphingomonadales</taxon>
        <taxon>Rhizorhabdaceae</taxon>
        <taxon>Edaphosphingomonas</taxon>
    </lineage>
</organism>
<evidence type="ECO:0000256" key="3">
    <source>
        <dbReference type="ARBA" id="ARBA00022801"/>
    </source>
</evidence>
<gene>
    <name evidence="5" type="ORF">SAMN06295912_1509</name>
</gene>
<name>A0A239KF45_9SPHN</name>
<dbReference type="EMBL" id="FZOS01000050">
    <property type="protein sequence ID" value="SNT15764.1"/>
    <property type="molecule type" value="Genomic_DNA"/>
</dbReference>
<comment type="cofactor">
    <cofactor evidence="1">
        <name>Mg(2+)</name>
        <dbReference type="ChEBI" id="CHEBI:18420"/>
    </cofactor>
</comment>
<feature type="domain" description="VRR-NUC" evidence="4">
    <location>
        <begin position="1"/>
        <end position="106"/>
    </location>
</feature>
<dbReference type="Proteomes" id="UP000198281">
    <property type="component" value="Unassembled WGS sequence"/>
</dbReference>
<reference evidence="6" key="1">
    <citation type="submission" date="2017-06" db="EMBL/GenBank/DDBJ databases">
        <authorList>
            <person name="Varghese N."/>
            <person name="Submissions S."/>
        </authorList>
    </citation>
    <scope>NUCLEOTIDE SEQUENCE [LARGE SCALE GENOMIC DNA]</scope>
    <source>
        <strain evidence="6">LNB2</strain>
    </source>
</reference>
<dbReference type="Pfam" id="PF08774">
    <property type="entry name" value="VRR_NUC"/>
    <property type="match status" value="1"/>
</dbReference>
<keyword evidence="2" id="KW-0540">Nuclease</keyword>
<protein>
    <submittedName>
        <fullName evidence="5">VRR-NUC domain-containing protein</fullName>
    </submittedName>
</protein>
<dbReference type="GO" id="GO:0016788">
    <property type="term" value="F:hydrolase activity, acting on ester bonds"/>
    <property type="evidence" value="ECO:0007669"/>
    <property type="project" value="InterPro"/>
</dbReference>
<dbReference type="OrthoDB" id="7595707at2"/>
<dbReference type="Gene3D" id="3.40.1350.10">
    <property type="match status" value="1"/>
</dbReference>
<evidence type="ECO:0000313" key="5">
    <source>
        <dbReference type="EMBL" id="SNT15764.1"/>
    </source>
</evidence>
<keyword evidence="6" id="KW-1185">Reference proteome</keyword>
<evidence type="ECO:0000256" key="2">
    <source>
        <dbReference type="ARBA" id="ARBA00022722"/>
    </source>
</evidence>
<dbReference type="SMART" id="SM00990">
    <property type="entry name" value="VRR_NUC"/>
    <property type="match status" value="1"/>
</dbReference>
<sequence>MSEIAIQTRFRARVKMLCPAVSVVAIPNAGKRTRGAAAQVKREGLSAGFPDVMCLWSHGNDPANVEPRIAFIEFKATKGRMSENQSEWFERLARNGFDVSVQRDANEAIAWLRALGAPFLMMEAA</sequence>
<dbReference type="RefSeq" id="WP_089221312.1">
    <property type="nucleotide sequence ID" value="NZ_FZOS01000050.1"/>
</dbReference>